<comment type="caution">
    <text evidence="1">The sequence shown here is derived from an EMBL/GenBank/DDBJ whole genome shotgun (WGS) entry which is preliminary data.</text>
</comment>
<reference evidence="1" key="1">
    <citation type="submission" date="2022-08" db="EMBL/GenBank/DDBJ databases">
        <authorList>
            <person name="Deng Y."/>
            <person name="Han X.-F."/>
            <person name="Zhang Y.-Q."/>
        </authorList>
    </citation>
    <scope>NUCLEOTIDE SEQUENCE</scope>
    <source>
        <strain evidence="1">CPCC 203407</strain>
    </source>
</reference>
<evidence type="ECO:0000313" key="2">
    <source>
        <dbReference type="Proteomes" id="UP001165587"/>
    </source>
</evidence>
<name>A0AA41XAR1_9MICO</name>
<dbReference type="AlphaFoldDB" id="A0AA41XAR1"/>
<evidence type="ECO:0000313" key="1">
    <source>
        <dbReference type="EMBL" id="MCS5724737.1"/>
    </source>
</evidence>
<gene>
    <name evidence="1" type="ORF">N1028_02385</name>
</gene>
<dbReference type="EMBL" id="JANLCK010000001">
    <property type="protein sequence ID" value="MCS5724737.1"/>
    <property type="molecule type" value="Genomic_DNA"/>
</dbReference>
<organism evidence="1 2">
    <name type="scientific">Herbiconiux oxytropis</name>
    <dbReference type="NCBI Taxonomy" id="2970915"/>
    <lineage>
        <taxon>Bacteria</taxon>
        <taxon>Bacillati</taxon>
        <taxon>Actinomycetota</taxon>
        <taxon>Actinomycetes</taxon>
        <taxon>Micrococcales</taxon>
        <taxon>Microbacteriaceae</taxon>
        <taxon>Herbiconiux</taxon>
    </lineage>
</organism>
<sequence>MDISPEVQSLGVSLAGSLARNSAQLVWDRVNALKAKKQDQETLDGLQQIITELIGEKNDLTRIAQAYQAELVAQRLSSGDVQYITQNVLPIIEKFAEQSGNDSARTEQMMGLIEPLLSIEMVNVMQLLGFNFRSAIGEPLTELVSKMIAARAAASSADTTELEMLRTRREIAYLELAQDAEAYERFMRLSGQA</sequence>
<proteinExistence type="predicted"/>
<keyword evidence="2" id="KW-1185">Reference proteome</keyword>
<protein>
    <submittedName>
        <fullName evidence="1">Uncharacterized protein</fullName>
    </submittedName>
</protein>
<accession>A0AA41XAR1</accession>
<dbReference type="Proteomes" id="UP001165587">
    <property type="component" value="Unassembled WGS sequence"/>
</dbReference>
<dbReference type="RefSeq" id="WP_259525165.1">
    <property type="nucleotide sequence ID" value="NZ_JANLCK010000001.1"/>
</dbReference>